<proteinExistence type="predicted"/>
<accession>A0A7T0LL65</accession>
<dbReference type="InterPro" id="IPR036388">
    <property type="entry name" value="WH-like_DNA-bd_sf"/>
</dbReference>
<evidence type="ECO:0000313" key="3">
    <source>
        <dbReference type="EMBL" id="QPL05791.1"/>
    </source>
</evidence>
<dbReference type="EMBL" id="CP063989">
    <property type="protein sequence ID" value="QPL05791.1"/>
    <property type="molecule type" value="Genomic_DNA"/>
</dbReference>
<dbReference type="Proteomes" id="UP000594637">
    <property type="component" value="Chromosome"/>
</dbReference>
<dbReference type="PANTHER" id="PTHR33164:SF99">
    <property type="entry name" value="MARR FAMILY REGULATORY PROTEIN"/>
    <property type="match status" value="1"/>
</dbReference>
<dbReference type="SMART" id="SM00347">
    <property type="entry name" value="HTH_MARR"/>
    <property type="match status" value="1"/>
</dbReference>
<dbReference type="PROSITE" id="PS50995">
    <property type="entry name" value="HTH_MARR_2"/>
    <property type="match status" value="1"/>
</dbReference>
<dbReference type="InterPro" id="IPR039422">
    <property type="entry name" value="MarR/SlyA-like"/>
</dbReference>
<feature type="region of interest" description="Disordered" evidence="1">
    <location>
        <begin position="1"/>
        <end position="35"/>
    </location>
</feature>
<dbReference type="SUPFAM" id="SSF46785">
    <property type="entry name" value="Winged helix' DNA-binding domain"/>
    <property type="match status" value="1"/>
</dbReference>
<evidence type="ECO:0000313" key="4">
    <source>
        <dbReference type="Proteomes" id="UP000594637"/>
    </source>
</evidence>
<name>A0A7T0LL65_9ACTO</name>
<dbReference type="Gene3D" id="1.10.10.10">
    <property type="entry name" value="Winged helix-like DNA-binding domain superfamily/Winged helix DNA-binding domain"/>
    <property type="match status" value="1"/>
</dbReference>
<feature type="domain" description="HTH marR-type" evidence="2">
    <location>
        <begin position="52"/>
        <end position="188"/>
    </location>
</feature>
<protein>
    <submittedName>
        <fullName evidence="3">MarR family transcriptional regulator</fullName>
    </submittedName>
</protein>
<dbReference type="InterPro" id="IPR036390">
    <property type="entry name" value="WH_DNA-bd_sf"/>
</dbReference>
<dbReference type="Pfam" id="PF01047">
    <property type="entry name" value="MarR"/>
    <property type="match status" value="1"/>
</dbReference>
<dbReference type="KEGG" id="arep:ID810_02080"/>
<gene>
    <name evidence="3" type="ORF">ID810_02080</name>
</gene>
<organism evidence="3 4">
    <name type="scientific">Actinomyces respiraculi</name>
    <dbReference type="NCBI Taxonomy" id="2744574"/>
    <lineage>
        <taxon>Bacteria</taxon>
        <taxon>Bacillati</taxon>
        <taxon>Actinomycetota</taxon>
        <taxon>Actinomycetes</taxon>
        <taxon>Actinomycetales</taxon>
        <taxon>Actinomycetaceae</taxon>
        <taxon>Actinomyces</taxon>
    </lineage>
</organism>
<dbReference type="PANTHER" id="PTHR33164">
    <property type="entry name" value="TRANSCRIPTIONAL REGULATOR, MARR FAMILY"/>
    <property type="match status" value="1"/>
</dbReference>
<evidence type="ECO:0000256" key="1">
    <source>
        <dbReference type="SAM" id="MobiDB-lite"/>
    </source>
</evidence>
<dbReference type="PRINTS" id="PR00598">
    <property type="entry name" value="HTHMARR"/>
</dbReference>
<dbReference type="GO" id="GO:0006950">
    <property type="term" value="P:response to stress"/>
    <property type="evidence" value="ECO:0007669"/>
    <property type="project" value="TreeGrafter"/>
</dbReference>
<reference evidence="3 4" key="1">
    <citation type="submission" date="2020-11" db="EMBL/GenBank/DDBJ databases">
        <title>Actinomyces sp. ZJ750.</title>
        <authorList>
            <person name="Zhou J."/>
        </authorList>
    </citation>
    <scope>NUCLEOTIDE SEQUENCE [LARGE SCALE GENOMIC DNA]</scope>
    <source>
        <strain evidence="3 4">ZJ750</strain>
    </source>
</reference>
<sequence length="193" mass="20917">MGRGAGRTMSTHTPQKRQAPAGGRGQEAPTAPPRGARHLATLEDTSVLNAEEMGAWRAFLSASLGVTARLNHELEAGAGISLHEYEILVRLSEAEGMSMRMSVLAERVSHSRSRLTHTVGRLEKEGYVRRSASPSDRRGVVAELTEAGLAFLRRTAPLHLAGVRRHVIDRVPPKQRAVFTALMSALVNENEGV</sequence>
<keyword evidence="4" id="KW-1185">Reference proteome</keyword>
<evidence type="ECO:0000259" key="2">
    <source>
        <dbReference type="PROSITE" id="PS50995"/>
    </source>
</evidence>
<dbReference type="InterPro" id="IPR000835">
    <property type="entry name" value="HTH_MarR-typ"/>
</dbReference>
<dbReference type="GO" id="GO:0003700">
    <property type="term" value="F:DNA-binding transcription factor activity"/>
    <property type="evidence" value="ECO:0007669"/>
    <property type="project" value="InterPro"/>
</dbReference>
<dbReference type="AlphaFoldDB" id="A0A7T0LL65"/>